<proteinExistence type="predicted"/>
<gene>
    <name evidence="4" type="ORF">JF625_21885</name>
</gene>
<dbReference type="Pfam" id="PF00534">
    <property type="entry name" value="Glycos_transf_1"/>
    <property type="match status" value="1"/>
</dbReference>
<dbReference type="InterPro" id="IPR001296">
    <property type="entry name" value="Glyco_trans_1"/>
</dbReference>
<reference evidence="4" key="1">
    <citation type="submission" date="2020-06" db="EMBL/GenBank/DDBJ databases">
        <title>Stable isotope informed genome-resolved metagenomics uncovers potential trophic interactions in rhizosphere soil.</title>
        <authorList>
            <person name="Starr E.P."/>
            <person name="Shi S."/>
            <person name="Blazewicz S.J."/>
            <person name="Koch B.J."/>
            <person name="Probst A.J."/>
            <person name="Hungate B.A."/>
            <person name="Pett-Ridge J."/>
            <person name="Firestone M.K."/>
            <person name="Banfield J.F."/>
        </authorList>
    </citation>
    <scope>NUCLEOTIDE SEQUENCE</scope>
    <source>
        <strain evidence="4">YM_69_17</strain>
    </source>
</reference>
<comment type="caution">
    <text evidence="4">The sequence shown here is derived from an EMBL/GenBank/DDBJ whole genome shotgun (WGS) entry which is preliminary data.</text>
</comment>
<dbReference type="Pfam" id="PF13439">
    <property type="entry name" value="Glyco_transf_4"/>
    <property type="match status" value="1"/>
</dbReference>
<dbReference type="GO" id="GO:0016757">
    <property type="term" value="F:glycosyltransferase activity"/>
    <property type="evidence" value="ECO:0007669"/>
    <property type="project" value="InterPro"/>
</dbReference>
<protein>
    <submittedName>
        <fullName evidence="4">Glycosyltransferase family 4 protein</fullName>
    </submittedName>
</protein>
<dbReference type="Proteomes" id="UP000700706">
    <property type="component" value="Unassembled WGS sequence"/>
</dbReference>
<evidence type="ECO:0000259" key="2">
    <source>
        <dbReference type="Pfam" id="PF00534"/>
    </source>
</evidence>
<evidence type="ECO:0000259" key="3">
    <source>
        <dbReference type="Pfam" id="PF13439"/>
    </source>
</evidence>
<organism evidence="4 5">
    <name type="scientific">Inquilinus limosus</name>
    <dbReference type="NCBI Taxonomy" id="171674"/>
    <lineage>
        <taxon>Bacteria</taxon>
        <taxon>Pseudomonadati</taxon>
        <taxon>Pseudomonadota</taxon>
        <taxon>Alphaproteobacteria</taxon>
        <taxon>Rhodospirillales</taxon>
        <taxon>Rhodospirillaceae</taxon>
        <taxon>Inquilinus</taxon>
    </lineage>
</organism>
<dbReference type="AlphaFoldDB" id="A0A952FSD3"/>
<sequence length="466" mass="53016">MTQTIMIDGYNLGLETGTGVATYARNLSYELHNLGYRTEVLYGGRAAPSTQQLLREIAFFDPANVGEAPRWLEFLRYVNELIHSPAGVRAKPVPITGKVIARTYRSRMPYYDQISSVPDLWSRSYRHFAIYRNRLTVTTRDTPRLMHWTYPLPLRMAGARNIYTIHDLVPLRLPYTTLDNKRRYHRLVRMLLRKADHIVTVSETSKRDIVDLFGYPEERITNTYQAVDIPAKYAEKPEEAVKREVEGTFNLTYKGYLLYFGAIEPKKNIGRLIEGYLASQIKTPLVIIGKLAWKTDQELKLLNDSSIRYLEQVDTLTFTRNRVHRIDYAPFPLLVSLIRGAKAVTFPSLYEGFGLPVLEAMRLGTPVLASTEGALPEVAGDAAMLIDPYDTHALAEAIRALDSNAELRGDLVQRGRRQADLYSPERYRARLGEMYRRLLPAGARAEADAQTAAATPVLAETDQRFR</sequence>
<keyword evidence="1" id="KW-0808">Transferase</keyword>
<dbReference type="InterPro" id="IPR028098">
    <property type="entry name" value="Glyco_trans_4-like_N"/>
</dbReference>
<accession>A0A952FSD3</accession>
<dbReference type="PANTHER" id="PTHR46401">
    <property type="entry name" value="GLYCOSYLTRANSFERASE WBBK-RELATED"/>
    <property type="match status" value="1"/>
</dbReference>
<name>A0A952FSD3_9PROT</name>
<dbReference type="CDD" id="cd03809">
    <property type="entry name" value="GT4_MtfB-like"/>
    <property type="match status" value="1"/>
</dbReference>
<feature type="domain" description="Glycosyl transferase family 1" evidence="2">
    <location>
        <begin position="255"/>
        <end position="417"/>
    </location>
</feature>
<dbReference type="GO" id="GO:0009103">
    <property type="term" value="P:lipopolysaccharide biosynthetic process"/>
    <property type="evidence" value="ECO:0007669"/>
    <property type="project" value="TreeGrafter"/>
</dbReference>
<evidence type="ECO:0000313" key="4">
    <source>
        <dbReference type="EMBL" id="MBW8727784.1"/>
    </source>
</evidence>
<feature type="domain" description="Glycosyltransferase subfamily 4-like N-terminal" evidence="3">
    <location>
        <begin position="102"/>
        <end position="228"/>
    </location>
</feature>
<dbReference type="EMBL" id="JAEKLZ010000304">
    <property type="protein sequence ID" value="MBW8727784.1"/>
    <property type="molecule type" value="Genomic_DNA"/>
</dbReference>
<dbReference type="PANTHER" id="PTHR46401:SF2">
    <property type="entry name" value="GLYCOSYLTRANSFERASE WBBK-RELATED"/>
    <property type="match status" value="1"/>
</dbReference>
<dbReference type="SUPFAM" id="SSF53756">
    <property type="entry name" value="UDP-Glycosyltransferase/glycogen phosphorylase"/>
    <property type="match status" value="1"/>
</dbReference>
<dbReference type="Gene3D" id="3.40.50.2000">
    <property type="entry name" value="Glycogen Phosphorylase B"/>
    <property type="match status" value="2"/>
</dbReference>
<evidence type="ECO:0000313" key="5">
    <source>
        <dbReference type="Proteomes" id="UP000700706"/>
    </source>
</evidence>
<evidence type="ECO:0000256" key="1">
    <source>
        <dbReference type="ARBA" id="ARBA00022679"/>
    </source>
</evidence>